<organism evidence="2 3">
    <name type="scientific">Candidatus Shapirobacteria bacterium CG11_big_fil_rev_8_21_14_0_20_40_12</name>
    <dbReference type="NCBI Taxonomy" id="1974889"/>
    <lineage>
        <taxon>Bacteria</taxon>
        <taxon>Candidatus Shapironibacteriota</taxon>
    </lineage>
</organism>
<accession>A0A2H0KIA2</accession>
<proteinExistence type="predicted"/>
<sequence length="210" mass="23315">MFKDRIEAGQKLAERLKEEFSSQNLGEVLLLAVPRGGIVVGSQISKALGIKIDCLVVKKIPSLGNPELAIGAIGEGGVVVWEKEICERLKVSIEYQQKIVKDKLTELEDKMNFFREGRSLPDLKGKTVIIIDDGVATGATVKVSVAIVENFSPKEVILAVPVIAKEKLEEMKEKFDRVVYLEAPELFINVGQFYENFSPISDEQIKEVLK</sequence>
<reference evidence="2 3" key="1">
    <citation type="submission" date="2017-09" db="EMBL/GenBank/DDBJ databases">
        <title>Depth-based differentiation of microbial function through sediment-hosted aquifers and enrichment of novel symbionts in the deep terrestrial subsurface.</title>
        <authorList>
            <person name="Probst A.J."/>
            <person name="Ladd B."/>
            <person name="Jarett J.K."/>
            <person name="Geller-Mcgrath D.E."/>
            <person name="Sieber C.M."/>
            <person name="Emerson J.B."/>
            <person name="Anantharaman K."/>
            <person name="Thomas B.C."/>
            <person name="Malmstrom R."/>
            <person name="Stieglmeier M."/>
            <person name="Klingl A."/>
            <person name="Woyke T."/>
            <person name="Ryan C.M."/>
            <person name="Banfield J.F."/>
        </authorList>
    </citation>
    <scope>NUCLEOTIDE SEQUENCE [LARGE SCALE GENOMIC DNA]</scope>
    <source>
        <strain evidence="2">CG11_big_fil_rev_8_21_14_0_20_40_12</strain>
    </source>
</reference>
<dbReference type="Pfam" id="PF00156">
    <property type="entry name" value="Pribosyltran"/>
    <property type="match status" value="1"/>
</dbReference>
<evidence type="ECO:0000259" key="1">
    <source>
        <dbReference type="Pfam" id="PF00156"/>
    </source>
</evidence>
<name>A0A2H0KIA2_9BACT</name>
<dbReference type="Gene3D" id="3.40.50.2020">
    <property type="match status" value="1"/>
</dbReference>
<dbReference type="AlphaFoldDB" id="A0A2H0KIA2"/>
<evidence type="ECO:0000313" key="3">
    <source>
        <dbReference type="Proteomes" id="UP000231371"/>
    </source>
</evidence>
<dbReference type="Gene3D" id="3.30.1310.20">
    <property type="entry name" value="PRTase-like"/>
    <property type="match status" value="1"/>
</dbReference>
<dbReference type="InterPro" id="IPR000836">
    <property type="entry name" value="PRTase_dom"/>
</dbReference>
<keyword evidence="2" id="KW-0808">Transferase</keyword>
<keyword evidence="2" id="KW-0328">Glycosyltransferase</keyword>
<dbReference type="EMBL" id="PCVI01000035">
    <property type="protein sequence ID" value="PIQ70114.1"/>
    <property type="molecule type" value="Genomic_DNA"/>
</dbReference>
<protein>
    <submittedName>
        <fullName evidence="2">Phosphoribosyltransferase</fullName>
    </submittedName>
</protein>
<dbReference type="InterPro" id="IPR029057">
    <property type="entry name" value="PRTase-like"/>
</dbReference>
<dbReference type="SUPFAM" id="SSF53271">
    <property type="entry name" value="PRTase-like"/>
    <property type="match status" value="1"/>
</dbReference>
<feature type="domain" description="Phosphoribosyltransferase" evidence="1">
    <location>
        <begin position="10"/>
        <end position="179"/>
    </location>
</feature>
<gene>
    <name evidence="2" type="ORF">COV89_02255</name>
</gene>
<dbReference type="GO" id="GO:0016757">
    <property type="term" value="F:glycosyltransferase activity"/>
    <property type="evidence" value="ECO:0007669"/>
    <property type="project" value="UniProtKB-KW"/>
</dbReference>
<comment type="caution">
    <text evidence="2">The sequence shown here is derived from an EMBL/GenBank/DDBJ whole genome shotgun (WGS) entry which is preliminary data.</text>
</comment>
<evidence type="ECO:0000313" key="2">
    <source>
        <dbReference type="EMBL" id="PIQ70114.1"/>
    </source>
</evidence>
<dbReference type="Proteomes" id="UP000231371">
    <property type="component" value="Unassembled WGS sequence"/>
</dbReference>
<dbReference type="CDD" id="cd06223">
    <property type="entry name" value="PRTases_typeI"/>
    <property type="match status" value="1"/>
</dbReference>